<dbReference type="SUPFAM" id="SSF63520">
    <property type="entry name" value="PTS-regulatory domain, PRD"/>
    <property type="match status" value="1"/>
</dbReference>
<protein>
    <submittedName>
        <fullName evidence="2">PRD domain-containing protein</fullName>
    </submittedName>
</protein>
<dbReference type="Gene3D" id="1.10.1790.10">
    <property type="entry name" value="PRD domain"/>
    <property type="match status" value="1"/>
</dbReference>
<dbReference type="RefSeq" id="WP_125755155.1">
    <property type="nucleotide sequence ID" value="NZ_JBHTOK010000078.1"/>
</dbReference>
<dbReference type="Pfam" id="PF00874">
    <property type="entry name" value="PRD"/>
    <property type="match status" value="1"/>
</dbReference>
<gene>
    <name evidence="2" type="ORF">ACFQ5K_11560</name>
</gene>
<dbReference type="PROSITE" id="PS51372">
    <property type="entry name" value="PRD_2"/>
    <property type="match status" value="1"/>
</dbReference>
<organism evidence="2 3">
    <name type="scientific">Lacticaseibacillus hegangensis</name>
    <dbReference type="NCBI Taxonomy" id="2486010"/>
    <lineage>
        <taxon>Bacteria</taxon>
        <taxon>Bacillati</taxon>
        <taxon>Bacillota</taxon>
        <taxon>Bacilli</taxon>
        <taxon>Lactobacillales</taxon>
        <taxon>Lactobacillaceae</taxon>
        <taxon>Lacticaseibacillus</taxon>
    </lineage>
</organism>
<feature type="domain" description="PRD" evidence="1">
    <location>
        <begin position="17"/>
        <end position="121"/>
    </location>
</feature>
<comment type="caution">
    <text evidence="2">The sequence shown here is derived from an EMBL/GenBank/DDBJ whole genome shotgun (WGS) entry which is preliminary data.</text>
</comment>
<keyword evidence="3" id="KW-1185">Reference proteome</keyword>
<dbReference type="InterPro" id="IPR011608">
    <property type="entry name" value="PRD"/>
</dbReference>
<evidence type="ECO:0000313" key="3">
    <source>
        <dbReference type="Proteomes" id="UP001597212"/>
    </source>
</evidence>
<accession>A0ABW4CX93</accession>
<dbReference type="EMBL" id="JBHTOK010000078">
    <property type="protein sequence ID" value="MFD1442014.1"/>
    <property type="molecule type" value="Genomic_DNA"/>
</dbReference>
<name>A0ABW4CX93_9LACO</name>
<dbReference type="InterPro" id="IPR036634">
    <property type="entry name" value="PRD_sf"/>
</dbReference>
<reference evidence="3" key="1">
    <citation type="journal article" date="2019" name="Int. J. Syst. Evol. Microbiol.">
        <title>The Global Catalogue of Microorganisms (GCM) 10K type strain sequencing project: providing services to taxonomists for standard genome sequencing and annotation.</title>
        <authorList>
            <consortium name="The Broad Institute Genomics Platform"/>
            <consortium name="The Broad Institute Genome Sequencing Center for Infectious Disease"/>
            <person name="Wu L."/>
            <person name="Ma J."/>
        </authorList>
    </citation>
    <scope>NUCLEOTIDE SEQUENCE [LARGE SCALE GENOMIC DNA]</scope>
    <source>
        <strain evidence="3">CCM 8912</strain>
    </source>
</reference>
<evidence type="ECO:0000259" key="1">
    <source>
        <dbReference type="PROSITE" id="PS51372"/>
    </source>
</evidence>
<sequence>MKEETKTKLGVLQSVGKITSEDLAYLNKVDNLLEDRLAGNADFNDEMLLIHLAVALERARKGEKVDALPDTIWAQVSGKPEYEEAAKLTGEILKMVPVNFSKQESRYIAMHVLNLTRSETK</sequence>
<proteinExistence type="predicted"/>
<evidence type="ECO:0000313" key="2">
    <source>
        <dbReference type="EMBL" id="MFD1442014.1"/>
    </source>
</evidence>
<dbReference type="Proteomes" id="UP001597212">
    <property type="component" value="Unassembled WGS sequence"/>
</dbReference>